<feature type="transmembrane region" description="Helical" evidence="2">
    <location>
        <begin position="29"/>
        <end position="49"/>
    </location>
</feature>
<evidence type="ECO:0000256" key="1">
    <source>
        <dbReference type="SAM" id="MobiDB-lite"/>
    </source>
</evidence>
<keyword evidence="2" id="KW-0472">Membrane</keyword>
<feature type="transmembrane region" description="Helical" evidence="2">
    <location>
        <begin position="61"/>
        <end position="81"/>
    </location>
</feature>
<feature type="domain" description="DUF1468" evidence="3">
    <location>
        <begin position="31"/>
        <end position="166"/>
    </location>
</feature>
<keyword evidence="2" id="KW-0812">Transmembrane</keyword>
<feature type="transmembrane region" description="Helical" evidence="2">
    <location>
        <begin position="141"/>
        <end position="165"/>
    </location>
</feature>
<evidence type="ECO:0000259" key="3">
    <source>
        <dbReference type="Pfam" id="PF07331"/>
    </source>
</evidence>
<name>A0AAU9PY81_9VIBR</name>
<dbReference type="InterPro" id="IPR009936">
    <property type="entry name" value="DUF1468"/>
</dbReference>
<gene>
    <name evidence="4" type="ORF">THF1D04_10219</name>
</gene>
<evidence type="ECO:0000313" key="4">
    <source>
        <dbReference type="EMBL" id="CAH1520507.1"/>
    </source>
</evidence>
<evidence type="ECO:0000313" key="5">
    <source>
        <dbReference type="Proteomes" id="UP001295420"/>
    </source>
</evidence>
<proteinExistence type="predicted"/>
<feature type="region of interest" description="Disordered" evidence="1">
    <location>
        <begin position="1"/>
        <end position="21"/>
    </location>
</feature>
<dbReference type="Proteomes" id="UP001295420">
    <property type="component" value="Unassembled WGS sequence"/>
</dbReference>
<comment type="caution">
    <text evidence="4">The sequence shown here is derived from an EMBL/GenBank/DDBJ whole genome shotgun (WGS) entry which is preliminary data.</text>
</comment>
<organism evidence="4 5">
    <name type="scientific">Vibrio owensii</name>
    <dbReference type="NCBI Taxonomy" id="696485"/>
    <lineage>
        <taxon>Bacteria</taxon>
        <taxon>Pseudomonadati</taxon>
        <taxon>Pseudomonadota</taxon>
        <taxon>Gammaproteobacteria</taxon>
        <taxon>Vibrionales</taxon>
        <taxon>Vibrionaceae</taxon>
        <taxon>Vibrio</taxon>
    </lineage>
</organism>
<dbReference type="EMBL" id="CAKMTQ010000001">
    <property type="protein sequence ID" value="CAH1520507.1"/>
    <property type="molecule type" value="Genomic_DNA"/>
</dbReference>
<protein>
    <submittedName>
        <fullName evidence="4">Tripartite tricarboxylate transporter TctB family protein</fullName>
    </submittedName>
</protein>
<reference evidence="4" key="1">
    <citation type="submission" date="2022-01" db="EMBL/GenBank/DDBJ databases">
        <authorList>
            <person name="Lagorce A."/>
        </authorList>
    </citation>
    <scope>NUCLEOTIDE SEQUENCE</scope>
    <source>
        <strain evidence="4">Th15_F1_D04</strain>
    </source>
</reference>
<keyword evidence="2" id="KW-1133">Transmembrane helix</keyword>
<accession>A0AAU9PY81</accession>
<evidence type="ECO:0000256" key="2">
    <source>
        <dbReference type="SAM" id="Phobius"/>
    </source>
</evidence>
<dbReference type="Pfam" id="PF07331">
    <property type="entry name" value="TctB"/>
    <property type="match status" value="1"/>
</dbReference>
<dbReference type="AlphaFoldDB" id="A0AAU9PY81"/>
<sequence length="171" mass="19228">MSQNSLQQSGSQPTEPIQNQPSSKLDREIFFPLLMIVISSVVLVLISQFDEPHYQDASVNAQFFPSAIAIAQIIICIALIVQRKLKASIQPPAVPIFSKMVIFGIGFLVAYALLIHIVGYLIASLVAFTAYLVFFKVKKPLYYLIAWCFVFGVYYLFGEVFYIALPQGLYY</sequence>